<proteinExistence type="inferred from homology"/>
<feature type="coiled-coil region" evidence="2">
    <location>
        <begin position="54"/>
        <end position="81"/>
    </location>
</feature>
<sequence>MGIVSRLKNVFGAKLEKGLNALENPKEMLDYSLVKMEEGLHALTRNATELGTAKKRLELQRETLKATIRKYEEQAQKALEFGQEDLAKEALTRKLETEQRITGLDAQIADMNGHLQKIAKSQEELRYKIQNFRSRKEELKAIYAASQAQLKVKELVSSVGLEAESIGRTVERAEARIQEMQAKGKAIDELVDQGLITEVFADTQDDIDRKLKKLNANSAVEAELERLKKGLAG</sequence>
<evidence type="ECO:0000313" key="4">
    <source>
        <dbReference type="Proteomes" id="UP000515847"/>
    </source>
</evidence>
<dbReference type="Gene3D" id="1.10.287.1490">
    <property type="match status" value="1"/>
</dbReference>
<dbReference type="OrthoDB" id="9779630at2"/>
<keyword evidence="2" id="KW-0175">Coiled coil</keyword>
<dbReference type="AlphaFoldDB" id="A0A7G6E6V3"/>
<feature type="coiled-coil region" evidence="2">
    <location>
        <begin position="122"/>
        <end position="190"/>
    </location>
</feature>
<dbReference type="InterPro" id="IPR007157">
    <property type="entry name" value="PspA_VIPP1"/>
</dbReference>
<dbReference type="EMBL" id="CP045798">
    <property type="protein sequence ID" value="QNB47807.1"/>
    <property type="molecule type" value="Genomic_DNA"/>
</dbReference>
<dbReference type="Pfam" id="PF04012">
    <property type="entry name" value="PspA_IM30"/>
    <property type="match status" value="1"/>
</dbReference>
<dbReference type="RefSeq" id="WP_034425289.1">
    <property type="nucleotide sequence ID" value="NZ_CP045798.1"/>
</dbReference>
<dbReference type="Proteomes" id="UP000515847">
    <property type="component" value="Chromosome"/>
</dbReference>
<accession>A0A7G6E6V3</accession>
<comment type="similarity">
    <text evidence="1">Belongs to the PspA/Vipp/IM30 family.</text>
</comment>
<dbReference type="PANTHER" id="PTHR31088">
    <property type="entry name" value="MEMBRANE-ASSOCIATED PROTEIN VIPP1, CHLOROPLASTIC"/>
    <property type="match status" value="1"/>
</dbReference>
<gene>
    <name evidence="3" type="ORF">BR63_16960</name>
</gene>
<evidence type="ECO:0000313" key="3">
    <source>
        <dbReference type="EMBL" id="QNB47807.1"/>
    </source>
</evidence>
<dbReference type="PANTHER" id="PTHR31088:SF6">
    <property type="entry name" value="PHAGE SHOCK PROTEIN A"/>
    <property type="match status" value="1"/>
</dbReference>
<reference evidence="3 4" key="1">
    <citation type="journal article" date="2019" name="Front. Microbiol.">
        <title>Thermoanaerosceptrum fracticalcis gen. nov. sp. nov., a Novel Fumarate-Fermenting Microorganism From a Deep Fractured Carbonate Aquifer of the US Great Basin.</title>
        <authorList>
            <person name="Hamilton-Brehm S.D."/>
            <person name="Stewart L.E."/>
            <person name="Zavarin M."/>
            <person name="Caldwell M."/>
            <person name="Lawson P.A."/>
            <person name="Onstott T.C."/>
            <person name="Grzymski J."/>
            <person name="Neveux I."/>
            <person name="Lollar B.S."/>
            <person name="Russell C.E."/>
            <person name="Moser D.P."/>
        </authorList>
    </citation>
    <scope>NUCLEOTIDE SEQUENCE [LARGE SCALE GENOMIC DNA]</scope>
    <source>
        <strain evidence="3 4">DRI-13</strain>
    </source>
</reference>
<name>A0A7G6E6V3_THEFR</name>
<evidence type="ECO:0000256" key="1">
    <source>
        <dbReference type="ARBA" id="ARBA00043985"/>
    </source>
</evidence>
<organism evidence="3 4">
    <name type="scientific">Thermanaerosceptrum fracticalcis</name>
    <dbReference type="NCBI Taxonomy" id="1712410"/>
    <lineage>
        <taxon>Bacteria</taxon>
        <taxon>Bacillati</taxon>
        <taxon>Bacillota</taxon>
        <taxon>Clostridia</taxon>
        <taxon>Eubacteriales</taxon>
        <taxon>Peptococcaceae</taxon>
        <taxon>Thermanaerosceptrum</taxon>
    </lineage>
</organism>
<keyword evidence="4" id="KW-1185">Reference proteome</keyword>
<protein>
    <submittedName>
        <fullName evidence="3">PspA/IM30 family protein</fullName>
    </submittedName>
</protein>
<dbReference type="KEGG" id="tfr:BR63_16960"/>
<evidence type="ECO:0000256" key="2">
    <source>
        <dbReference type="SAM" id="Coils"/>
    </source>
</evidence>